<proteinExistence type="predicted"/>
<evidence type="ECO:0000256" key="3">
    <source>
        <dbReference type="SAM" id="MobiDB-lite"/>
    </source>
</evidence>
<dbReference type="GO" id="GO:0006355">
    <property type="term" value="P:regulation of DNA-templated transcription"/>
    <property type="evidence" value="ECO:0007669"/>
    <property type="project" value="InterPro"/>
</dbReference>
<reference evidence="7 9" key="2">
    <citation type="submission" date="2023-10" db="EMBL/GenBank/DDBJ databases">
        <title>To unveil natural product biosynthetic capacity in Pseudoalteromonas.</title>
        <authorList>
            <person name="Wang J."/>
        </authorList>
    </citation>
    <scope>NUCLEOTIDE SEQUENCE [LARGE SCALE GENOMIC DNA]</scope>
    <source>
        <strain evidence="7 9">DSM 15914</strain>
    </source>
</reference>
<evidence type="ECO:0000313" key="9">
    <source>
        <dbReference type="Proteomes" id="UP001304419"/>
    </source>
</evidence>
<evidence type="ECO:0000256" key="1">
    <source>
        <dbReference type="ARBA" id="ARBA00023125"/>
    </source>
</evidence>
<dbReference type="SMART" id="SM00862">
    <property type="entry name" value="Trans_reg_C"/>
    <property type="match status" value="1"/>
</dbReference>
<feature type="domain" description="OmpR/PhoB-type" evidence="5">
    <location>
        <begin position="1"/>
        <end position="93"/>
    </location>
</feature>
<name>A0A8I2H3M1_9GAMM</name>
<dbReference type="InterPro" id="IPR001867">
    <property type="entry name" value="OmpR/PhoB-type_DNA-bd"/>
</dbReference>
<keyword evidence="4" id="KW-0472">Membrane</keyword>
<dbReference type="EMBL" id="WEIA01000009">
    <property type="protein sequence ID" value="NLR22511.1"/>
    <property type="molecule type" value="Genomic_DNA"/>
</dbReference>
<feature type="DNA-binding region" description="OmpR/PhoB-type" evidence="2">
    <location>
        <begin position="1"/>
        <end position="93"/>
    </location>
</feature>
<dbReference type="SUPFAM" id="SSF46894">
    <property type="entry name" value="C-terminal effector domain of the bipartite response regulators"/>
    <property type="match status" value="1"/>
</dbReference>
<dbReference type="GO" id="GO:0000160">
    <property type="term" value="P:phosphorelay signal transduction system"/>
    <property type="evidence" value="ECO:0007669"/>
    <property type="project" value="InterPro"/>
</dbReference>
<sequence>MKFAFKDFLFDSKELKLYKDDRKLNLKQKPAQILELFLSAPQTIHSKEDILEKVWPDRKVTDQVVFQNIGHLRALFGDDAIKTFSRKGYQWQIPCTAFEGTAEAQASSQASSQASPQTATNESTKVDVQPEEDEAVVTESPSEVLERPESIGRKLPMFGLAGALVLLALGIYFTLS</sequence>
<evidence type="ECO:0000256" key="4">
    <source>
        <dbReference type="SAM" id="Phobius"/>
    </source>
</evidence>
<keyword evidence="4" id="KW-0812">Transmembrane</keyword>
<evidence type="ECO:0000256" key="2">
    <source>
        <dbReference type="PROSITE-ProRule" id="PRU01091"/>
    </source>
</evidence>
<accession>A0A8I2H3M1</accession>
<feature type="compositionally biased region" description="Low complexity" evidence="3">
    <location>
        <begin position="104"/>
        <end position="120"/>
    </location>
</feature>
<dbReference type="Pfam" id="PF00486">
    <property type="entry name" value="Trans_reg_C"/>
    <property type="match status" value="1"/>
</dbReference>
<dbReference type="GO" id="GO:0003677">
    <property type="term" value="F:DNA binding"/>
    <property type="evidence" value="ECO:0007669"/>
    <property type="project" value="UniProtKB-UniRule"/>
</dbReference>
<dbReference type="EMBL" id="CP137578">
    <property type="protein sequence ID" value="WOX29438.1"/>
    <property type="molecule type" value="Genomic_DNA"/>
</dbReference>
<dbReference type="PROSITE" id="PS51755">
    <property type="entry name" value="OMPR_PHOB"/>
    <property type="match status" value="1"/>
</dbReference>
<evidence type="ECO:0000259" key="5">
    <source>
        <dbReference type="PROSITE" id="PS51755"/>
    </source>
</evidence>
<evidence type="ECO:0000313" key="6">
    <source>
        <dbReference type="EMBL" id="NLR22511.1"/>
    </source>
</evidence>
<dbReference type="InterPro" id="IPR036388">
    <property type="entry name" value="WH-like_DNA-bd_sf"/>
</dbReference>
<dbReference type="Proteomes" id="UP001304419">
    <property type="component" value="Chromosome 1"/>
</dbReference>
<dbReference type="AlphaFoldDB" id="A0A8I2H3M1"/>
<keyword evidence="9" id="KW-1185">Reference proteome</keyword>
<evidence type="ECO:0000313" key="7">
    <source>
        <dbReference type="EMBL" id="WOX29438.1"/>
    </source>
</evidence>
<dbReference type="CDD" id="cd00383">
    <property type="entry name" value="trans_reg_C"/>
    <property type="match status" value="1"/>
</dbReference>
<dbReference type="Proteomes" id="UP000646877">
    <property type="component" value="Unassembled WGS sequence"/>
</dbReference>
<gene>
    <name evidence="6" type="ORF">F9Y85_14565</name>
    <name evidence="7" type="ORF">R5H13_03975</name>
</gene>
<reference evidence="6" key="1">
    <citation type="submission" date="2019-10" db="EMBL/GenBank/DDBJ databases">
        <authorList>
            <person name="Paulsen S."/>
        </authorList>
    </citation>
    <scope>NUCLEOTIDE SEQUENCE</scope>
    <source>
        <strain evidence="6">LMG 19692</strain>
    </source>
</reference>
<evidence type="ECO:0000313" key="8">
    <source>
        <dbReference type="Proteomes" id="UP000646877"/>
    </source>
</evidence>
<organism evidence="6 8">
    <name type="scientific">Pseudoalteromonas maricaloris</name>
    <dbReference type="NCBI Taxonomy" id="184924"/>
    <lineage>
        <taxon>Bacteria</taxon>
        <taxon>Pseudomonadati</taxon>
        <taxon>Pseudomonadota</taxon>
        <taxon>Gammaproteobacteria</taxon>
        <taxon>Alteromonadales</taxon>
        <taxon>Pseudoalteromonadaceae</taxon>
        <taxon>Pseudoalteromonas</taxon>
    </lineage>
</organism>
<feature type="transmembrane region" description="Helical" evidence="4">
    <location>
        <begin position="155"/>
        <end position="175"/>
    </location>
</feature>
<feature type="region of interest" description="Disordered" evidence="3">
    <location>
        <begin position="104"/>
        <end position="146"/>
    </location>
</feature>
<dbReference type="Gene3D" id="1.10.10.10">
    <property type="entry name" value="Winged helix-like DNA-binding domain superfamily/Winged helix DNA-binding domain"/>
    <property type="match status" value="1"/>
</dbReference>
<protein>
    <submittedName>
        <fullName evidence="6">Transcriptional regulator</fullName>
    </submittedName>
    <submittedName>
        <fullName evidence="7">Winged helix-turn-helix domain-containing protein</fullName>
    </submittedName>
</protein>
<dbReference type="RefSeq" id="WP_193522088.1">
    <property type="nucleotide sequence ID" value="NZ_CBCSDF010000034.1"/>
</dbReference>
<keyword evidence="1 2" id="KW-0238">DNA-binding</keyword>
<dbReference type="InterPro" id="IPR016032">
    <property type="entry name" value="Sig_transdc_resp-reg_C-effctor"/>
</dbReference>
<keyword evidence="4" id="KW-1133">Transmembrane helix</keyword>